<protein>
    <submittedName>
        <fullName evidence="3">Putative muramidase</fullName>
    </submittedName>
</protein>
<dbReference type="EMBL" id="KX074203">
    <property type="protein sequence ID" value="ANM47316.1"/>
    <property type="molecule type" value="Genomic_RNA"/>
</dbReference>
<dbReference type="OrthoDB" id="32602at10239"/>
<dbReference type="GeneID" id="40116874"/>
<dbReference type="SMR" id="A0A1U9AK71"/>
<dbReference type="Gene3D" id="1.10.530.10">
    <property type="match status" value="1"/>
</dbReference>
<evidence type="ECO:0000259" key="1">
    <source>
        <dbReference type="Pfam" id="PF01464"/>
    </source>
</evidence>
<gene>
    <name evidence="3" type="ORF">phiYY_sS4</name>
</gene>
<dbReference type="InterPro" id="IPR018537">
    <property type="entry name" value="Peptidoglycan-bd_3"/>
</dbReference>
<evidence type="ECO:0000313" key="4">
    <source>
        <dbReference type="Proteomes" id="UP000240302"/>
    </source>
</evidence>
<proteinExistence type="predicted"/>
<dbReference type="RefSeq" id="YP_009618392.1">
    <property type="nucleotide sequence ID" value="NC_042073.1"/>
</dbReference>
<dbReference type="KEGG" id="vg:40116874"/>
<sequence>MAAQGRTKVRHTTRALQEWLRASGYNLVVDGVIGPKTRAAAAKDGGNIANLLIVEVDKLQPKLTLPVAKPRDEKLVVLVRQECARQGVAFEGAERVIDHESRWDPNARSATGATGLMQLTRWPVAQYNLDAGDPMVYSNDDRSDVAANIRIGVWYLGYCARQMGVSPMSESAADWALIYGAYNLGPGAMKLLVGGNYTHPDVVNAWRGQSEHLKRGGLTRYIRNAEALFA</sequence>
<dbReference type="Proteomes" id="UP000240302">
    <property type="component" value="Genome"/>
</dbReference>
<dbReference type="Pfam" id="PF09374">
    <property type="entry name" value="PG_binding_3"/>
    <property type="match status" value="1"/>
</dbReference>
<feature type="domain" description="Peptidoglycan binding" evidence="2">
    <location>
        <begin position="13"/>
        <end position="42"/>
    </location>
</feature>
<dbReference type="InterPro" id="IPR023346">
    <property type="entry name" value="Lysozyme-like_dom_sf"/>
</dbReference>
<name>A0A1U9AK71_9VIRU</name>
<dbReference type="SUPFAM" id="SSF53955">
    <property type="entry name" value="Lysozyme-like"/>
    <property type="match status" value="1"/>
</dbReference>
<dbReference type="PANTHER" id="PTHR37423">
    <property type="entry name" value="SOLUBLE LYTIC MUREIN TRANSGLYCOSYLASE-RELATED"/>
    <property type="match status" value="1"/>
</dbReference>
<dbReference type="Pfam" id="PF01464">
    <property type="entry name" value="SLT"/>
    <property type="match status" value="1"/>
</dbReference>
<evidence type="ECO:0000313" key="3">
    <source>
        <dbReference type="EMBL" id="ANM47316.1"/>
    </source>
</evidence>
<dbReference type="CDD" id="cd00254">
    <property type="entry name" value="LT-like"/>
    <property type="match status" value="1"/>
</dbReference>
<evidence type="ECO:0000259" key="2">
    <source>
        <dbReference type="Pfam" id="PF09374"/>
    </source>
</evidence>
<feature type="domain" description="Transglycosylase SLT" evidence="1">
    <location>
        <begin position="84"/>
        <end position="190"/>
    </location>
</feature>
<dbReference type="PANTHER" id="PTHR37423:SF5">
    <property type="entry name" value="SOLUBLE LYTIC MUREIN TRANSGLYCOSYLASE"/>
    <property type="match status" value="1"/>
</dbReference>
<reference evidence="3 4" key="1">
    <citation type="journal article" date="2016" name="Sci. Rep.">
        <title>Characterization of the first double-stranded RNA bacteriophage infecting Pseudomonas aeruginosa.</title>
        <authorList>
            <person name="Yang Y."/>
            <person name="Lu S."/>
            <person name="Shen W."/>
            <person name="Zhao X."/>
            <person name="Shen M."/>
            <person name="Tan Y."/>
            <person name="Li G."/>
            <person name="Li M."/>
            <person name="Wang J."/>
            <person name="Hu F."/>
            <person name="Le S."/>
        </authorList>
    </citation>
    <scope>NUCLEOTIDE SEQUENCE [LARGE SCALE GENOMIC DNA]</scope>
</reference>
<keyword evidence="4" id="KW-1185">Reference proteome</keyword>
<dbReference type="InterPro" id="IPR008258">
    <property type="entry name" value="Transglycosylase_SLT_dom_1"/>
</dbReference>
<accession>A0A1U9AK71</accession>
<organism evidence="3 4">
    <name type="scientific">Pseudomonas phage phiYY</name>
    <dbReference type="NCBI Taxonomy" id="1852644"/>
    <lineage>
        <taxon>Viruses</taxon>
        <taxon>Riboviria</taxon>
        <taxon>Orthornavirae</taxon>
        <taxon>Duplornaviricota</taxon>
        <taxon>Vidaverviricetes</taxon>
        <taxon>Mindivirales</taxon>
        <taxon>Cystoviridae</taxon>
        <taxon>Gammacystovirus</taxon>
        <taxon>Gammacystovirus phiYY</taxon>
        <taxon>Cystovirus phiYY</taxon>
    </lineage>
</organism>